<evidence type="ECO:0000256" key="1">
    <source>
        <dbReference type="ARBA" id="ARBA00001947"/>
    </source>
</evidence>
<dbReference type="Gene3D" id="3.90.180.10">
    <property type="entry name" value="Medium-chain alcohol dehydrogenases, catalytic domain"/>
    <property type="match status" value="2"/>
</dbReference>
<feature type="domain" description="Enoyl reductase (ER)" evidence="7">
    <location>
        <begin position="3"/>
        <end position="266"/>
    </location>
</feature>
<dbReference type="InterPro" id="IPR013154">
    <property type="entry name" value="ADH-like_N"/>
</dbReference>
<accession>A0ABR1HLN8</accession>
<dbReference type="InterPro" id="IPR002328">
    <property type="entry name" value="ADH_Zn_CS"/>
</dbReference>
<dbReference type="InterPro" id="IPR013149">
    <property type="entry name" value="ADH-like_C"/>
</dbReference>
<keyword evidence="4 6" id="KW-0862">Zinc</keyword>
<sequence length="296" mass="31421">MSSSPSSYKAVVVENVPWGEPSSEEVLVKVIAYGICHTDAIMQAGYLGNAFPHIPGHEIVGDIVKVGEGCQRGLHQMCENAKAHGVTVDGGFVEYMTVRAEAVFRVPRVMAPSEVAPLMCAGLTTFNGIRKMGVNPGSVVAVQFANRMGFKVVALSSGDSKKDFAKQLGAHQYIDTSTEDLIAALTALSGAALIAATAPNAKAILPLVQSPRPLGKLLVLAPVGNIDFDTTAVTRRSVSVHTWPSGNILDAEETLEFAKLHGTKCLIERFPLEDTDKAMGRMLSGTCQVQECFGHG</sequence>
<dbReference type="Gene3D" id="3.40.50.720">
    <property type="entry name" value="NAD(P)-binding Rossmann-like Domain"/>
    <property type="match status" value="1"/>
</dbReference>
<evidence type="ECO:0000256" key="4">
    <source>
        <dbReference type="ARBA" id="ARBA00022833"/>
    </source>
</evidence>
<organism evidence="8 9">
    <name type="scientific">Neonectria magnoliae</name>
    <dbReference type="NCBI Taxonomy" id="2732573"/>
    <lineage>
        <taxon>Eukaryota</taxon>
        <taxon>Fungi</taxon>
        <taxon>Dikarya</taxon>
        <taxon>Ascomycota</taxon>
        <taxon>Pezizomycotina</taxon>
        <taxon>Sordariomycetes</taxon>
        <taxon>Hypocreomycetidae</taxon>
        <taxon>Hypocreales</taxon>
        <taxon>Nectriaceae</taxon>
        <taxon>Neonectria</taxon>
    </lineage>
</organism>
<evidence type="ECO:0000256" key="2">
    <source>
        <dbReference type="ARBA" id="ARBA00008072"/>
    </source>
</evidence>
<evidence type="ECO:0000256" key="5">
    <source>
        <dbReference type="ARBA" id="ARBA00023002"/>
    </source>
</evidence>
<evidence type="ECO:0000259" key="7">
    <source>
        <dbReference type="SMART" id="SM00829"/>
    </source>
</evidence>
<comment type="caution">
    <text evidence="8">The sequence shown here is derived from an EMBL/GenBank/DDBJ whole genome shotgun (WGS) entry which is preliminary data.</text>
</comment>
<dbReference type="PROSITE" id="PS00059">
    <property type="entry name" value="ADH_ZINC"/>
    <property type="match status" value="1"/>
</dbReference>
<evidence type="ECO:0000313" key="9">
    <source>
        <dbReference type="Proteomes" id="UP001498421"/>
    </source>
</evidence>
<evidence type="ECO:0000313" key="8">
    <source>
        <dbReference type="EMBL" id="KAK7421729.1"/>
    </source>
</evidence>
<dbReference type="InterPro" id="IPR011032">
    <property type="entry name" value="GroES-like_sf"/>
</dbReference>
<dbReference type="EMBL" id="JAZAVK010000117">
    <property type="protein sequence ID" value="KAK7421729.1"/>
    <property type="molecule type" value="Genomic_DNA"/>
</dbReference>
<dbReference type="Pfam" id="PF08240">
    <property type="entry name" value="ADH_N"/>
    <property type="match status" value="1"/>
</dbReference>
<protein>
    <recommendedName>
        <fullName evidence="7">Enoyl reductase (ER) domain-containing protein</fullName>
    </recommendedName>
</protein>
<gene>
    <name evidence="8" type="ORF">QQZ08_009817</name>
</gene>
<keyword evidence="3 6" id="KW-0479">Metal-binding</keyword>
<dbReference type="PANTHER" id="PTHR42940">
    <property type="entry name" value="ALCOHOL DEHYDROGENASE 1-RELATED"/>
    <property type="match status" value="1"/>
</dbReference>
<name>A0ABR1HLN8_9HYPO</name>
<dbReference type="SUPFAM" id="SSF51735">
    <property type="entry name" value="NAD(P)-binding Rossmann-fold domains"/>
    <property type="match status" value="1"/>
</dbReference>
<comment type="cofactor">
    <cofactor evidence="1 6">
        <name>Zn(2+)</name>
        <dbReference type="ChEBI" id="CHEBI:29105"/>
    </cofactor>
</comment>
<dbReference type="InterPro" id="IPR020843">
    <property type="entry name" value="ER"/>
</dbReference>
<keyword evidence="9" id="KW-1185">Reference proteome</keyword>
<dbReference type="SMART" id="SM00829">
    <property type="entry name" value="PKS_ER"/>
    <property type="match status" value="1"/>
</dbReference>
<comment type="similarity">
    <text evidence="2 6">Belongs to the zinc-containing alcohol dehydrogenase family.</text>
</comment>
<keyword evidence="5" id="KW-0560">Oxidoreductase</keyword>
<dbReference type="Proteomes" id="UP001498421">
    <property type="component" value="Unassembled WGS sequence"/>
</dbReference>
<evidence type="ECO:0000256" key="3">
    <source>
        <dbReference type="ARBA" id="ARBA00022723"/>
    </source>
</evidence>
<dbReference type="InterPro" id="IPR036291">
    <property type="entry name" value="NAD(P)-bd_dom_sf"/>
</dbReference>
<evidence type="ECO:0000256" key="6">
    <source>
        <dbReference type="RuleBase" id="RU361277"/>
    </source>
</evidence>
<reference evidence="8 9" key="1">
    <citation type="journal article" date="2025" name="Microbiol. Resour. Announc.">
        <title>Draft genome sequences for Neonectria magnoliae and Neonectria punicea, canker pathogens of Liriodendron tulipifera and Acer saccharum in West Virginia.</title>
        <authorList>
            <person name="Petronek H.M."/>
            <person name="Kasson M.T."/>
            <person name="Metheny A.M."/>
            <person name="Stauder C.M."/>
            <person name="Lovett B."/>
            <person name="Lynch S.C."/>
            <person name="Garnas J.R."/>
            <person name="Kasson L.R."/>
            <person name="Stajich J.E."/>
        </authorList>
    </citation>
    <scope>NUCLEOTIDE SEQUENCE [LARGE SCALE GENOMIC DNA]</scope>
    <source>
        <strain evidence="8 9">NRRL 64651</strain>
    </source>
</reference>
<dbReference type="Pfam" id="PF00107">
    <property type="entry name" value="ADH_zinc_N"/>
    <property type="match status" value="1"/>
</dbReference>
<proteinExistence type="inferred from homology"/>
<dbReference type="SUPFAM" id="SSF50129">
    <property type="entry name" value="GroES-like"/>
    <property type="match status" value="1"/>
</dbReference>
<dbReference type="PANTHER" id="PTHR42940:SF7">
    <property type="entry name" value="ALCOHOL DEHYDROGENASE-LIKE N-TERMINAL DOMAIN-CONTAINING PROTEIN"/>
    <property type="match status" value="1"/>
</dbReference>